<evidence type="ECO:0000256" key="1">
    <source>
        <dbReference type="SAM" id="MobiDB-lite"/>
    </source>
</evidence>
<comment type="caution">
    <text evidence="2">The sequence shown here is derived from an EMBL/GenBank/DDBJ whole genome shotgun (WGS) entry which is preliminary data.</text>
</comment>
<gene>
    <name evidence="2" type="ORF">Tci_676347</name>
</gene>
<name>A0A699KT10_TANCI</name>
<sequence length="112" mass="12696">MKMRTKVESKNAKTVDEPEEQHVSPVKSRRGKGFICYGDQVENVPNKPKKDDVPRKTRSLTIAEEAVVGKLAHSISIQEPLTQQRQRSQLTIDIQTDEAVEDMFMSGDRNSK</sequence>
<feature type="non-terminal residue" evidence="2">
    <location>
        <position position="112"/>
    </location>
</feature>
<dbReference type="AlphaFoldDB" id="A0A699KT10"/>
<accession>A0A699KT10</accession>
<proteinExistence type="predicted"/>
<evidence type="ECO:0000313" key="2">
    <source>
        <dbReference type="EMBL" id="GFB04376.1"/>
    </source>
</evidence>
<dbReference type="EMBL" id="BKCJ010539922">
    <property type="protein sequence ID" value="GFB04376.1"/>
    <property type="molecule type" value="Genomic_DNA"/>
</dbReference>
<organism evidence="2">
    <name type="scientific">Tanacetum cinerariifolium</name>
    <name type="common">Dalmatian daisy</name>
    <name type="synonym">Chrysanthemum cinerariifolium</name>
    <dbReference type="NCBI Taxonomy" id="118510"/>
    <lineage>
        <taxon>Eukaryota</taxon>
        <taxon>Viridiplantae</taxon>
        <taxon>Streptophyta</taxon>
        <taxon>Embryophyta</taxon>
        <taxon>Tracheophyta</taxon>
        <taxon>Spermatophyta</taxon>
        <taxon>Magnoliopsida</taxon>
        <taxon>eudicotyledons</taxon>
        <taxon>Gunneridae</taxon>
        <taxon>Pentapetalae</taxon>
        <taxon>asterids</taxon>
        <taxon>campanulids</taxon>
        <taxon>Asterales</taxon>
        <taxon>Asteraceae</taxon>
        <taxon>Asteroideae</taxon>
        <taxon>Anthemideae</taxon>
        <taxon>Anthemidinae</taxon>
        <taxon>Tanacetum</taxon>
    </lineage>
</organism>
<reference evidence="2" key="1">
    <citation type="journal article" date="2019" name="Sci. Rep.">
        <title>Draft genome of Tanacetum cinerariifolium, the natural source of mosquito coil.</title>
        <authorList>
            <person name="Yamashiro T."/>
            <person name="Shiraishi A."/>
            <person name="Satake H."/>
            <person name="Nakayama K."/>
        </authorList>
    </citation>
    <scope>NUCLEOTIDE SEQUENCE</scope>
</reference>
<feature type="compositionally biased region" description="Basic and acidic residues" evidence="1">
    <location>
        <begin position="1"/>
        <end position="22"/>
    </location>
</feature>
<protein>
    <submittedName>
        <fullName evidence="2">Uncharacterized protein</fullName>
    </submittedName>
</protein>
<feature type="region of interest" description="Disordered" evidence="1">
    <location>
        <begin position="1"/>
        <end position="31"/>
    </location>
</feature>